<gene>
    <name evidence="2" type="ORF">E2C01_067610</name>
</gene>
<accession>A0A5B7HVI7</accession>
<dbReference type="AlphaFoldDB" id="A0A5B7HVI7"/>
<reference evidence="2 3" key="1">
    <citation type="submission" date="2019-05" db="EMBL/GenBank/DDBJ databases">
        <title>Another draft genome of Portunus trituberculatus and its Hox gene families provides insights of decapod evolution.</title>
        <authorList>
            <person name="Jeong J.-H."/>
            <person name="Song I."/>
            <person name="Kim S."/>
            <person name="Choi T."/>
            <person name="Kim D."/>
            <person name="Ryu S."/>
            <person name="Kim W."/>
        </authorList>
    </citation>
    <scope>NUCLEOTIDE SEQUENCE [LARGE SCALE GENOMIC DNA]</scope>
    <source>
        <tissue evidence="2">Muscle</tissue>
    </source>
</reference>
<name>A0A5B7HVI7_PORTR</name>
<proteinExistence type="predicted"/>
<feature type="compositionally biased region" description="Basic residues" evidence="1">
    <location>
        <begin position="42"/>
        <end position="56"/>
    </location>
</feature>
<protein>
    <submittedName>
        <fullName evidence="2">Uncharacterized protein</fullName>
    </submittedName>
</protein>
<comment type="caution">
    <text evidence="2">The sequence shown here is derived from an EMBL/GenBank/DDBJ whole genome shotgun (WGS) entry which is preliminary data.</text>
</comment>
<feature type="region of interest" description="Disordered" evidence="1">
    <location>
        <begin position="25"/>
        <end position="80"/>
    </location>
</feature>
<evidence type="ECO:0000256" key="1">
    <source>
        <dbReference type="SAM" id="MobiDB-lite"/>
    </source>
</evidence>
<organism evidence="2 3">
    <name type="scientific">Portunus trituberculatus</name>
    <name type="common">Swimming crab</name>
    <name type="synonym">Neptunus trituberculatus</name>
    <dbReference type="NCBI Taxonomy" id="210409"/>
    <lineage>
        <taxon>Eukaryota</taxon>
        <taxon>Metazoa</taxon>
        <taxon>Ecdysozoa</taxon>
        <taxon>Arthropoda</taxon>
        <taxon>Crustacea</taxon>
        <taxon>Multicrustacea</taxon>
        <taxon>Malacostraca</taxon>
        <taxon>Eumalacostraca</taxon>
        <taxon>Eucarida</taxon>
        <taxon>Decapoda</taxon>
        <taxon>Pleocyemata</taxon>
        <taxon>Brachyura</taxon>
        <taxon>Eubrachyura</taxon>
        <taxon>Portunoidea</taxon>
        <taxon>Portunidae</taxon>
        <taxon>Portuninae</taxon>
        <taxon>Portunus</taxon>
    </lineage>
</organism>
<sequence length="80" mass="9016">MRDFRNCILVGIKEAIYKRTRLLQGAKFNGPDPNCGKDDRHGRKARKRAERRRRRVRGEVTGGRTGALGQENLPAGTLKA</sequence>
<keyword evidence="3" id="KW-1185">Reference proteome</keyword>
<dbReference type="Proteomes" id="UP000324222">
    <property type="component" value="Unassembled WGS sequence"/>
</dbReference>
<evidence type="ECO:0000313" key="3">
    <source>
        <dbReference type="Proteomes" id="UP000324222"/>
    </source>
</evidence>
<evidence type="ECO:0000313" key="2">
    <source>
        <dbReference type="EMBL" id="MPC73287.1"/>
    </source>
</evidence>
<dbReference type="EMBL" id="VSRR010036486">
    <property type="protein sequence ID" value="MPC73287.1"/>
    <property type="molecule type" value="Genomic_DNA"/>
</dbReference>